<sequence>MNFFRRFFRAAAGVMTAASLVCGVLVGAAWYQLPDSFQVTQGKELELQTPGISVMDSTGQYGSVQEVFASPEQDHQATLMLFDCIPVKTVDVTVSDEKMLIPCGTPFGIKMFTNGVMVVGISDIQSGGQAVNPAAQAGIRVGDIITEANGQKINGNSGLSETIQESCGENVTLKIIRGQEEILETLDPAKSDTDGSYKGGVWVRDSTAGIGTVTFYDPETGGFGGLGHGICDVDTAELMPLGSGEIVPVIISGVTRGEKGRAGELRGYFSSEAAIGVLTDNTESGVYGLLNTCPSVHNAVKLAMKQEVRPGPAKILATVDYTGPQYYDIMIEKVSYREDIQTKNLVIRVTDERLLKVTGGIVQGMSGGPIIQNGMLAGAVTHVFVNDPTRGYGIFAENMVNGQ</sequence>
<dbReference type="AlphaFoldDB" id="A0A9D1J1U9"/>
<dbReference type="Proteomes" id="UP000886785">
    <property type="component" value="Unassembled WGS sequence"/>
</dbReference>
<evidence type="ECO:0000313" key="5">
    <source>
        <dbReference type="Proteomes" id="UP000886785"/>
    </source>
</evidence>
<evidence type="ECO:0000256" key="1">
    <source>
        <dbReference type="SAM" id="Phobius"/>
    </source>
</evidence>
<keyword evidence="1" id="KW-0812">Transmembrane</keyword>
<dbReference type="EMBL" id="DVHF01000107">
    <property type="protein sequence ID" value="HIR57817.1"/>
    <property type="molecule type" value="Genomic_DNA"/>
</dbReference>
<dbReference type="InterPro" id="IPR008763">
    <property type="entry name" value="Peptidase_S55"/>
</dbReference>
<dbReference type="SUPFAM" id="SSF50156">
    <property type="entry name" value="PDZ domain-like"/>
    <property type="match status" value="1"/>
</dbReference>
<dbReference type="NCBIfam" id="TIGR02860">
    <property type="entry name" value="spore_IV_B"/>
    <property type="match status" value="1"/>
</dbReference>
<reference evidence="4" key="1">
    <citation type="submission" date="2020-10" db="EMBL/GenBank/DDBJ databases">
        <authorList>
            <person name="Gilroy R."/>
        </authorList>
    </citation>
    <scope>NUCLEOTIDE SEQUENCE</scope>
    <source>
        <strain evidence="4">ChiSjej1B19-7085</strain>
    </source>
</reference>
<dbReference type="Pfam" id="PF05580">
    <property type="entry name" value="Peptidase_S55"/>
    <property type="match status" value="1"/>
</dbReference>
<evidence type="ECO:0000259" key="3">
    <source>
        <dbReference type="PROSITE" id="PS51494"/>
    </source>
</evidence>
<dbReference type="EC" id="3.4.21.116" evidence="4"/>
<comment type="caution">
    <text evidence="4">The sequence shown here is derived from an EMBL/GenBank/DDBJ whole genome shotgun (WGS) entry which is preliminary data.</text>
</comment>
<feature type="domain" description="PDZ" evidence="2">
    <location>
        <begin position="89"/>
        <end position="179"/>
    </location>
</feature>
<dbReference type="InterPro" id="IPR041489">
    <property type="entry name" value="PDZ_6"/>
</dbReference>
<keyword evidence="1" id="KW-1133">Transmembrane helix</keyword>
<keyword evidence="1" id="KW-0472">Membrane</keyword>
<dbReference type="InterPro" id="IPR014219">
    <property type="entry name" value="SpoIVB"/>
</dbReference>
<feature type="transmembrane region" description="Helical" evidence="1">
    <location>
        <begin position="7"/>
        <end position="31"/>
    </location>
</feature>
<accession>A0A9D1J1U9</accession>
<protein>
    <submittedName>
        <fullName evidence="4">SpoIVB peptidase</fullName>
        <ecNumber evidence="4">3.4.21.116</ecNumber>
    </submittedName>
</protein>
<dbReference type="InterPro" id="IPR001478">
    <property type="entry name" value="PDZ"/>
</dbReference>
<reference evidence="4" key="2">
    <citation type="journal article" date="2021" name="PeerJ">
        <title>Extensive microbial diversity within the chicken gut microbiome revealed by metagenomics and culture.</title>
        <authorList>
            <person name="Gilroy R."/>
            <person name="Ravi A."/>
            <person name="Getino M."/>
            <person name="Pursley I."/>
            <person name="Horton D.L."/>
            <person name="Alikhan N.F."/>
            <person name="Baker D."/>
            <person name="Gharbi K."/>
            <person name="Hall N."/>
            <person name="Watson M."/>
            <person name="Adriaenssens E.M."/>
            <person name="Foster-Nyarko E."/>
            <person name="Jarju S."/>
            <person name="Secka A."/>
            <person name="Antonio M."/>
            <person name="Oren A."/>
            <person name="Chaudhuri R.R."/>
            <person name="La Ragione R."/>
            <person name="Hildebrand F."/>
            <person name="Pallen M.J."/>
        </authorList>
    </citation>
    <scope>NUCLEOTIDE SEQUENCE</scope>
    <source>
        <strain evidence="4">ChiSjej1B19-7085</strain>
    </source>
</reference>
<dbReference type="Gene3D" id="2.30.42.10">
    <property type="match status" value="1"/>
</dbReference>
<keyword evidence="4" id="KW-0378">Hydrolase</keyword>
<dbReference type="InterPro" id="IPR036034">
    <property type="entry name" value="PDZ_sf"/>
</dbReference>
<dbReference type="GO" id="GO:0016787">
    <property type="term" value="F:hydrolase activity"/>
    <property type="evidence" value="ECO:0007669"/>
    <property type="project" value="UniProtKB-KW"/>
</dbReference>
<evidence type="ECO:0000313" key="4">
    <source>
        <dbReference type="EMBL" id="HIR57817.1"/>
    </source>
</evidence>
<organism evidence="4 5">
    <name type="scientific">Candidatus Gallacutalibacter pullicola</name>
    <dbReference type="NCBI Taxonomy" id="2840830"/>
    <lineage>
        <taxon>Bacteria</taxon>
        <taxon>Bacillati</taxon>
        <taxon>Bacillota</taxon>
        <taxon>Clostridia</taxon>
        <taxon>Eubacteriales</taxon>
        <taxon>Candidatus Gallacutalibacter</taxon>
    </lineage>
</organism>
<gene>
    <name evidence="4" type="primary">spoIVB</name>
    <name evidence="4" type="ORF">IAA54_09105</name>
</gene>
<name>A0A9D1J1U9_9FIRM</name>
<dbReference type="PROSITE" id="PS50106">
    <property type="entry name" value="PDZ"/>
    <property type="match status" value="1"/>
</dbReference>
<evidence type="ECO:0000259" key="2">
    <source>
        <dbReference type="PROSITE" id="PS50106"/>
    </source>
</evidence>
<proteinExistence type="predicted"/>
<dbReference type="PROSITE" id="PS51494">
    <property type="entry name" value="SPOIVB"/>
    <property type="match status" value="1"/>
</dbReference>
<dbReference type="Pfam" id="PF17820">
    <property type="entry name" value="PDZ_6"/>
    <property type="match status" value="1"/>
</dbReference>
<feature type="domain" description="Peptidase S55" evidence="3">
    <location>
        <begin position="180"/>
        <end position="403"/>
    </location>
</feature>
<dbReference type="SMART" id="SM00228">
    <property type="entry name" value="PDZ"/>
    <property type="match status" value="1"/>
</dbReference>